<feature type="compositionally biased region" description="Acidic residues" evidence="4">
    <location>
        <begin position="190"/>
        <end position="213"/>
    </location>
</feature>
<comment type="subcellular location">
    <subcellularLocation>
        <location evidence="1">Nucleus</location>
    </subcellularLocation>
</comment>
<feature type="compositionally biased region" description="Low complexity" evidence="4">
    <location>
        <begin position="354"/>
        <end position="363"/>
    </location>
</feature>
<feature type="compositionally biased region" description="Basic and acidic residues" evidence="4">
    <location>
        <begin position="290"/>
        <end position="322"/>
    </location>
</feature>
<dbReference type="GO" id="GO:0042273">
    <property type="term" value="P:ribosomal large subunit biogenesis"/>
    <property type="evidence" value="ECO:0007669"/>
    <property type="project" value="TreeGrafter"/>
</dbReference>
<name>A0A2T2NFQ9_CORCC</name>
<dbReference type="STRING" id="1448308.A0A2T2NFQ9"/>
<evidence type="ECO:0000259" key="5">
    <source>
        <dbReference type="Pfam" id="PF04935"/>
    </source>
</evidence>
<feature type="compositionally biased region" description="Basic and acidic residues" evidence="4">
    <location>
        <begin position="157"/>
        <end position="180"/>
    </location>
</feature>
<feature type="compositionally biased region" description="Basic and acidic residues" evidence="4">
    <location>
        <begin position="399"/>
        <end position="410"/>
    </location>
</feature>
<feature type="compositionally biased region" description="Low complexity" evidence="4">
    <location>
        <begin position="129"/>
        <end position="138"/>
    </location>
</feature>
<dbReference type="Pfam" id="PF15459">
    <property type="entry name" value="RRP14"/>
    <property type="match status" value="1"/>
</dbReference>
<feature type="domain" description="Ribosomal RNA-processing protein 14 N-terminal" evidence="6">
    <location>
        <begin position="8"/>
        <end position="62"/>
    </location>
</feature>
<feature type="compositionally biased region" description="Basic and acidic residues" evidence="4">
    <location>
        <begin position="458"/>
        <end position="472"/>
    </location>
</feature>
<evidence type="ECO:0000259" key="6">
    <source>
        <dbReference type="Pfam" id="PF15459"/>
    </source>
</evidence>
<feature type="region of interest" description="Disordered" evidence="4">
    <location>
        <begin position="387"/>
        <end position="423"/>
    </location>
</feature>
<keyword evidence="3" id="KW-0539">Nucleus</keyword>
<dbReference type="GO" id="GO:0003723">
    <property type="term" value="F:RNA binding"/>
    <property type="evidence" value="ECO:0007669"/>
    <property type="project" value="TreeGrafter"/>
</dbReference>
<feature type="compositionally biased region" description="Basic residues" evidence="4">
    <location>
        <begin position="502"/>
        <end position="517"/>
    </location>
</feature>
<evidence type="ECO:0000313" key="8">
    <source>
        <dbReference type="Proteomes" id="UP000240883"/>
    </source>
</evidence>
<reference evidence="7 8" key="1">
    <citation type="journal article" date="2018" name="Front. Microbiol.">
        <title>Genome-Wide Analysis of Corynespora cassiicola Leaf Fall Disease Putative Effectors.</title>
        <authorList>
            <person name="Lopez D."/>
            <person name="Ribeiro S."/>
            <person name="Label P."/>
            <person name="Fumanal B."/>
            <person name="Venisse J.S."/>
            <person name="Kohler A."/>
            <person name="de Oliveira R.R."/>
            <person name="Labutti K."/>
            <person name="Lipzen A."/>
            <person name="Lail K."/>
            <person name="Bauer D."/>
            <person name="Ohm R.A."/>
            <person name="Barry K.W."/>
            <person name="Spatafora J."/>
            <person name="Grigoriev I.V."/>
            <person name="Martin F.M."/>
            <person name="Pujade-Renaud V."/>
        </authorList>
    </citation>
    <scope>NUCLEOTIDE SEQUENCE [LARGE SCALE GENOMIC DNA]</scope>
    <source>
        <strain evidence="7 8">Philippines</strain>
    </source>
</reference>
<dbReference type="InterPro" id="IPR029190">
    <property type="entry name" value="Rrp14/SURF6_C"/>
</dbReference>
<feature type="region of interest" description="Disordered" evidence="4">
    <location>
        <begin position="458"/>
        <end position="527"/>
    </location>
</feature>
<organism evidence="7 8">
    <name type="scientific">Corynespora cassiicola Philippines</name>
    <dbReference type="NCBI Taxonomy" id="1448308"/>
    <lineage>
        <taxon>Eukaryota</taxon>
        <taxon>Fungi</taxon>
        <taxon>Dikarya</taxon>
        <taxon>Ascomycota</taxon>
        <taxon>Pezizomycotina</taxon>
        <taxon>Dothideomycetes</taxon>
        <taxon>Pleosporomycetidae</taxon>
        <taxon>Pleosporales</taxon>
        <taxon>Corynesporascaceae</taxon>
        <taxon>Corynespora</taxon>
    </lineage>
</organism>
<feature type="compositionally biased region" description="Basic and acidic residues" evidence="4">
    <location>
        <begin position="331"/>
        <end position="346"/>
    </location>
</feature>
<feature type="domain" description="Ribosomal RNA-processing protein 14/surfeit locus protein 6 C-terminal" evidence="5">
    <location>
        <begin position="309"/>
        <end position="505"/>
    </location>
</feature>
<dbReference type="GO" id="GO:0042274">
    <property type="term" value="P:ribosomal small subunit biogenesis"/>
    <property type="evidence" value="ECO:0007669"/>
    <property type="project" value="TreeGrafter"/>
</dbReference>
<dbReference type="Proteomes" id="UP000240883">
    <property type="component" value="Unassembled WGS sequence"/>
</dbReference>
<proteinExistence type="inferred from homology"/>
<dbReference type="InterPro" id="IPR007019">
    <property type="entry name" value="SURF6"/>
</dbReference>
<protein>
    <submittedName>
        <fullName evidence="7">SURF6-domain-containing protein</fullName>
    </submittedName>
</protein>
<evidence type="ECO:0000256" key="2">
    <source>
        <dbReference type="ARBA" id="ARBA00005904"/>
    </source>
</evidence>
<dbReference type="Pfam" id="PF04935">
    <property type="entry name" value="SURF6"/>
    <property type="match status" value="1"/>
</dbReference>
<evidence type="ECO:0000313" key="7">
    <source>
        <dbReference type="EMBL" id="PSN64267.1"/>
    </source>
</evidence>
<evidence type="ECO:0000256" key="3">
    <source>
        <dbReference type="ARBA" id="ARBA00023242"/>
    </source>
</evidence>
<feature type="region of interest" description="Disordered" evidence="4">
    <location>
        <begin position="290"/>
        <end position="365"/>
    </location>
</feature>
<feature type="region of interest" description="Disordered" evidence="4">
    <location>
        <begin position="33"/>
        <end position="275"/>
    </location>
</feature>
<feature type="compositionally biased region" description="Basic and acidic residues" evidence="4">
    <location>
        <begin position="260"/>
        <end position="275"/>
    </location>
</feature>
<gene>
    <name evidence="7" type="ORF">BS50DRAFT_556616</name>
</gene>
<feature type="compositionally biased region" description="Basic and acidic residues" evidence="4">
    <location>
        <begin position="46"/>
        <end position="67"/>
    </location>
</feature>
<dbReference type="OrthoDB" id="444809at2759"/>
<dbReference type="PANTHER" id="PTHR14369">
    <property type="entry name" value="SURFEIT LOCUS PROTEIN 6"/>
    <property type="match status" value="1"/>
</dbReference>
<feature type="compositionally biased region" description="Low complexity" evidence="4">
    <location>
        <begin position="228"/>
        <end position="252"/>
    </location>
</feature>
<dbReference type="GO" id="GO:0003677">
    <property type="term" value="F:DNA binding"/>
    <property type="evidence" value="ECO:0007669"/>
    <property type="project" value="TreeGrafter"/>
</dbReference>
<dbReference type="PANTHER" id="PTHR14369:SF0">
    <property type="entry name" value="SURFEIT LOCUS PROTEIN 6"/>
    <property type="match status" value="1"/>
</dbReference>
<dbReference type="InterPro" id="IPR029188">
    <property type="entry name" value="Rrp14_N"/>
</dbReference>
<dbReference type="EMBL" id="KZ678138">
    <property type="protein sequence ID" value="PSN64267.1"/>
    <property type="molecule type" value="Genomic_DNA"/>
</dbReference>
<dbReference type="AlphaFoldDB" id="A0A2T2NFQ9"/>
<feature type="compositionally biased region" description="Acidic residues" evidence="4">
    <location>
        <begin position="84"/>
        <end position="96"/>
    </location>
</feature>
<sequence>MGDDLEARLKDHARAFEGLMSLIPAKEYYGKDASITSTQWQKTKKQSREERQAAKRAKLDPASHKTAQDVLDENARKRKRELEAEAEDSSSVDLDMDVEKEKPMEGLRAPAGKAKKLKTANDEDDNADVDANADASEAIQSKRAKARADKRRQKLEKKKEKQALKQQKQEAKKAQQEEFSKGLSNAEEKKDEDDDGDANESDVEPDHDDDDERIEALDVSGLVDESHSATQSSANSNASSASIASTASSSTSIVPPGEESSEKKEKKSLMLDEKNHDAFRARLAMKLDAMRAARKADGPDGRPARNRAELIEARRKKEAERKAAKKASRQLAKEDEERLKAEEQLARIRGGSGSPSLFSLRSSPENERNLSFGRVAWADGQQLESSLSGFLDTKKKKGRSDPKTALEAAKKKQARVNGYDEQKRKEIEEKDAWLAAKKRAQGEKVFDDPNLLKKTLKRQEKAKAKSKQEWVDRLTNVQKGKEAKQKKREENLRKRREDKGSKGKKKAVKKPGKKVKRPGFEGTFKAR</sequence>
<keyword evidence="8" id="KW-1185">Reference proteome</keyword>
<feature type="compositionally biased region" description="Basic residues" evidence="4">
    <location>
        <begin position="142"/>
        <end position="156"/>
    </location>
</feature>
<comment type="similarity">
    <text evidence="2">Belongs to the SURF6 family.</text>
</comment>
<accession>A0A2T2NFQ9</accession>
<feature type="compositionally biased region" description="Basic and acidic residues" evidence="4">
    <location>
        <begin position="479"/>
        <end position="501"/>
    </location>
</feature>
<evidence type="ECO:0000256" key="4">
    <source>
        <dbReference type="SAM" id="MobiDB-lite"/>
    </source>
</evidence>
<dbReference type="GO" id="GO:0005730">
    <property type="term" value="C:nucleolus"/>
    <property type="evidence" value="ECO:0007669"/>
    <property type="project" value="TreeGrafter"/>
</dbReference>
<evidence type="ECO:0000256" key="1">
    <source>
        <dbReference type="ARBA" id="ARBA00004123"/>
    </source>
</evidence>